<dbReference type="EMBL" id="CADCTV010000152">
    <property type="protein sequence ID" value="CAA9304340.1"/>
    <property type="molecule type" value="Genomic_DNA"/>
</dbReference>
<sequence>MTPSLGELYLASDSDPAPIVEFLRELAAGYELPQPLHVLDVGCGPGRLLGPLERLRWQVTAMEPNADFLASARAAAGSSRRVTVLRGGFQDVDQDEEFDLVIGVNSSFAHLLLPAERADALRRVHDALRPGGVVFLDLPNFLWILKNFRAPEPYTFQAQGESVTLHRRHEIDFHAATIITTDDYVFARSGKAETQLVHAYGITTLPELRYHLDELGFDDIRTFDGYDSRAGERLTGPRMLLAARKPA</sequence>
<evidence type="ECO:0000256" key="1">
    <source>
        <dbReference type="ARBA" id="ARBA00022679"/>
    </source>
</evidence>
<dbReference type="Pfam" id="PF13649">
    <property type="entry name" value="Methyltransf_25"/>
    <property type="match status" value="1"/>
</dbReference>
<proteinExistence type="predicted"/>
<dbReference type="SUPFAM" id="SSF53335">
    <property type="entry name" value="S-adenosyl-L-methionine-dependent methyltransferases"/>
    <property type="match status" value="1"/>
</dbReference>
<evidence type="ECO:0000313" key="3">
    <source>
        <dbReference type="EMBL" id="CAA9304340.1"/>
    </source>
</evidence>
<organism evidence="3">
    <name type="scientific">uncultured Gemmatimonadota bacterium</name>
    <dbReference type="NCBI Taxonomy" id="203437"/>
    <lineage>
        <taxon>Bacteria</taxon>
        <taxon>Pseudomonadati</taxon>
        <taxon>Gemmatimonadota</taxon>
        <taxon>environmental samples</taxon>
    </lineage>
</organism>
<dbReference type="GO" id="GO:0016740">
    <property type="term" value="F:transferase activity"/>
    <property type="evidence" value="ECO:0007669"/>
    <property type="project" value="UniProtKB-KW"/>
</dbReference>
<dbReference type="InterPro" id="IPR029063">
    <property type="entry name" value="SAM-dependent_MTases_sf"/>
</dbReference>
<dbReference type="InterPro" id="IPR041698">
    <property type="entry name" value="Methyltransf_25"/>
</dbReference>
<keyword evidence="1" id="KW-0808">Transferase</keyword>
<dbReference type="CDD" id="cd02440">
    <property type="entry name" value="AdoMet_MTases"/>
    <property type="match status" value="1"/>
</dbReference>
<gene>
    <name evidence="3" type="ORF">AVDCRST_MAG89-700</name>
</gene>
<protein>
    <recommendedName>
        <fullName evidence="2">Methyltransferase domain-containing protein</fullName>
    </recommendedName>
</protein>
<dbReference type="Gene3D" id="3.40.50.150">
    <property type="entry name" value="Vaccinia Virus protein VP39"/>
    <property type="match status" value="1"/>
</dbReference>
<name>A0A6J4KF42_9BACT</name>
<evidence type="ECO:0000259" key="2">
    <source>
        <dbReference type="Pfam" id="PF13649"/>
    </source>
</evidence>
<accession>A0A6J4KF42</accession>
<dbReference type="AlphaFoldDB" id="A0A6J4KF42"/>
<feature type="domain" description="Methyltransferase" evidence="2">
    <location>
        <begin position="38"/>
        <end position="132"/>
    </location>
</feature>
<dbReference type="PANTHER" id="PTHR43861">
    <property type="entry name" value="TRANS-ACONITATE 2-METHYLTRANSFERASE-RELATED"/>
    <property type="match status" value="1"/>
</dbReference>
<reference evidence="3" key="1">
    <citation type="submission" date="2020-02" db="EMBL/GenBank/DDBJ databases">
        <authorList>
            <person name="Meier V. D."/>
        </authorList>
    </citation>
    <scope>NUCLEOTIDE SEQUENCE</scope>
    <source>
        <strain evidence="3">AVDCRST_MAG89</strain>
    </source>
</reference>